<dbReference type="SUPFAM" id="SSF50978">
    <property type="entry name" value="WD40 repeat-like"/>
    <property type="match status" value="1"/>
</dbReference>
<feature type="repeat" description="WD" evidence="3">
    <location>
        <begin position="489"/>
        <end position="530"/>
    </location>
</feature>
<feature type="compositionally biased region" description="Low complexity" evidence="4">
    <location>
        <begin position="163"/>
        <end position="175"/>
    </location>
</feature>
<dbReference type="InterPro" id="IPR015943">
    <property type="entry name" value="WD40/YVTN_repeat-like_dom_sf"/>
</dbReference>
<feature type="compositionally biased region" description="Polar residues" evidence="4">
    <location>
        <begin position="212"/>
        <end position="231"/>
    </location>
</feature>
<dbReference type="OrthoDB" id="3367at2759"/>
<keyword evidence="1 3" id="KW-0853">WD repeat</keyword>
<dbReference type="GO" id="GO:0045013">
    <property type="term" value="P:carbon catabolite repression of transcription"/>
    <property type="evidence" value="ECO:0007669"/>
    <property type="project" value="TreeGrafter"/>
</dbReference>
<feature type="compositionally biased region" description="Polar residues" evidence="4">
    <location>
        <begin position="176"/>
        <end position="193"/>
    </location>
</feature>
<keyword evidence="2" id="KW-0677">Repeat</keyword>
<dbReference type="Pfam" id="PF00400">
    <property type="entry name" value="WD40"/>
    <property type="match status" value="3"/>
</dbReference>
<dbReference type="PANTHER" id="PTHR14107">
    <property type="entry name" value="WD REPEAT PROTEIN"/>
    <property type="match status" value="1"/>
</dbReference>
<dbReference type="InterPro" id="IPR036322">
    <property type="entry name" value="WD40_repeat_dom_sf"/>
</dbReference>
<evidence type="ECO:0000256" key="4">
    <source>
        <dbReference type="SAM" id="MobiDB-lite"/>
    </source>
</evidence>
<dbReference type="GO" id="GO:0051286">
    <property type="term" value="C:cell tip"/>
    <property type="evidence" value="ECO:0007669"/>
    <property type="project" value="TreeGrafter"/>
</dbReference>
<evidence type="ECO:0000256" key="3">
    <source>
        <dbReference type="PROSITE-ProRule" id="PRU00221"/>
    </source>
</evidence>
<feature type="compositionally biased region" description="Low complexity" evidence="4">
    <location>
        <begin position="12"/>
        <end position="22"/>
    </location>
</feature>
<evidence type="ECO:0000256" key="1">
    <source>
        <dbReference type="ARBA" id="ARBA00022574"/>
    </source>
</evidence>
<reference evidence="5" key="1">
    <citation type="journal article" date="2014" name="Genome Announc.">
        <title>De novo whole-genome sequence and genome annotation of Lichtheimia ramosa.</title>
        <authorList>
            <person name="Linde J."/>
            <person name="Schwartze V."/>
            <person name="Binder U."/>
            <person name="Lass-Florl C."/>
            <person name="Voigt K."/>
            <person name="Horn F."/>
        </authorList>
    </citation>
    <scope>NUCLEOTIDE SEQUENCE</scope>
    <source>
        <strain evidence="5">JMRC FSU:6197</strain>
    </source>
</reference>
<proteinExistence type="predicted"/>
<dbReference type="SMART" id="SM00320">
    <property type="entry name" value="WD40"/>
    <property type="match status" value="5"/>
</dbReference>
<dbReference type="PROSITE" id="PS50294">
    <property type="entry name" value="WD_REPEATS_REGION"/>
    <property type="match status" value="1"/>
</dbReference>
<gene>
    <name evidence="5" type="ORF">LRAMOSA10686</name>
</gene>
<dbReference type="Gene3D" id="2.130.10.10">
    <property type="entry name" value="YVTN repeat-like/Quinoprotein amine dehydrogenase"/>
    <property type="match status" value="1"/>
</dbReference>
<feature type="compositionally biased region" description="Basic residues" evidence="4">
    <location>
        <begin position="253"/>
        <end position="268"/>
    </location>
</feature>
<evidence type="ECO:0000313" key="5">
    <source>
        <dbReference type="EMBL" id="CDS09326.1"/>
    </source>
</evidence>
<name>A0A077WNZ6_9FUNG</name>
<organism evidence="5">
    <name type="scientific">Lichtheimia ramosa</name>
    <dbReference type="NCBI Taxonomy" id="688394"/>
    <lineage>
        <taxon>Eukaryota</taxon>
        <taxon>Fungi</taxon>
        <taxon>Fungi incertae sedis</taxon>
        <taxon>Mucoromycota</taxon>
        <taxon>Mucoromycotina</taxon>
        <taxon>Mucoromycetes</taxon>
        <taxon>Mucorales</taxon>
        <taxon>Lichtheimiaceae</taxon>
        <taxon>Lichtheimia</taxon>
    </lineage>
</organism>
<dbReference type="InterPro" id="IPR051362">
    <property type="entry name" value="WD_repeat_creC_regulators"/>
</dbReference>
<protein>
    <submittedName>
        <fullName evidence="5">Uncharacterized protein</fullName>
    </submittedName>
</protein>
<dbReference type="PROSITE" id="PS50082">
    <property type="entry name" value="WD_REPEATS_2"/>
    <property type="match status" value="1"/>
</dbReference>
<dbReference type="AlphaFoldDB" id="A0A077WNZ6"/>
<feature type="compositionally biased region" description="Low complexity" evidence="4">
    <location>
        <begin position="194"/>
        <end position="207"/>
    </location>
</feature>
<dbReference type="GO" id="GO:0005634">
    <property type="term" value="C:nucleus"/>
    <property type="evidence" value="ECO:0007669"/>
    <property type="project" value="TreeGrafter"/>
</dbReference>
<feature type="region of interest" description="Disordered" evidence="4">
    <location>
        <begin position="582"/>
        <end position="619"/>
    </location>
</feature>
<dbReference type="EMBL" id="LK023331">
    <property type="protein sequence ID" value="CDS09326.1"/>
    <property type="molecule type" value="Genomic_DNA"/>
</dbReference>
<accession>A0A077WNZ6</accession>
<dbReference type="InterPro" id="IPR001680">
    <property type="entry name" value="WD40_rpt"/>
</dbReference>
<feature type="region of interest" description="Disordered" evidence="4">
    <location>
        <begin position="253"/>
        <end position="272"/>
    </location>
</feature>
<feature type="region of interest" description="Disordered" evidence="4">
    <location>
        <begin position="154"/>
        <end position="240"/>
    </location>
</feature>
<sequence length="700" mass="76992">MQGVSPIHIARSTSTSTSQTASPQLKLPAFPPSNKDFECNQVHTPDGVYRLSHEIFNQSILPVFHQGTHCVSIPHAKTAAETAAAATATTTTTTTASLSATLASTKSSSAASSMSEQMLGMTPVQENTEIESSEEEGGGAIYFGQSAALPIPCSRPQHSNGNAAQVAAASSSASSDRTGSLLRNTPMSQHGFPTTNTQGTTTGDMMTPILTVENTSTTPTATDDNINQVNPSTSIGGSSSVGSLTSLFSRNSLRHHHHHHHHHPRKPKNSLQKTNSSFIAKMIVHDQIAKILFSRTLDDTYIFYNVGTNFIWADANQKVKESLCKITFSRAYPTSHDVNITTSCSEFMDVMIGFNTGDCMWCDPISNKYTRLNKGGVMNGSSVTALKWVPGSEELFMAAFSDGVMLLLDKERDDQAFNPPPPASWAEHQFHATKPRKSAKYNPVSHWKVSDKSIADFEFSPDGSHVAVVSSDGTLRIIDYANERLCDIFAGYFGRLNCIAWSPDGKYLLTGGQDDLVTIWSLVDQRIVARCQGHKSWVTSVAFDPWHCDGNVYRFGSVGEDCKLILWDFSFSALHRPKHKMRISYPPQSPKEAPRSPPVRQQRSETRKSRTLSRFRRRSSRSANVFGNVEEDDSDLYHPEDTSHSKLATVHPILNKDQVPYLQPIVVQTVHADPCSCISFRKDAIVTADRRGRVRTWGRP</sequence>
<dbReference type="GO" id="GO:0032153">
    <property type="term" value="C:cell division site"/>
    <property type="evidence" value="ECO:0007669"/>
    <property type="project" value="TreeGrafter"/>
</dbReference>
<evidence type="ECO:0000256" key="2">
    <source>
        <dbReference type="ARBA" id="ARBA00022737"/>
    </source>
</evidence>
<feature type="compositionally biased region" description="Basic residues" evidence="4">
    <location>
        <begin position="609"/>
        <end position="619"/>
    </location>
</feature>
<dbReference type="PANTHER" id="PTHR14107:SF16">
    <property type="entry name" value="AT02583P"/>
    <property type="match status" value="1"/>
</dbReference>
<feature type="region of interest" description="Disordered" evidence="4">
    <location>
        <begin position="1"/>
        <end position="32"/>
    </location>
</feature>